<keyword evidence="2" id="KW-0813">Transport</keyword>
<proteinExistence type="inferred from homology"/>
<keyword evidence="7" id="KW-1185">Reference proteome</keyword>
<evidence type="ECO:0000313" key="6">
    <source>
        <dbReference type="EMBL" id="SDX38322.1"/>
    </source>
</evidence>
<evidence type="ECO:0000256" key="2">
    <source>
        <dbReference type="ARBA" id="ARBA00022448"/>
    </source>
</evidence>
<dbReference type="InterPro" id="IPR027417">
    <property type="entry name" value="P-loop_NTPase"/>
</dbReference>
<dbReference type="Pfam" id="PF00005">
    <property type="entry name" value="ABC_tran"/>
    <property type="match status" value="1"/>
</dbReference>
<dbReference type="PROSITE" id="PS00211">
    <property type="entry name" value="ABC_TRANSPORTER_1"/>
    <property type="match status" value="1"/>
</dbReference>
<keyword evidence="4 6" id="KW-0067">ATP-binding</keyword>
<keyword evidence="3" id="KW-0547">Nucleotide-binding</keyword>
<dbReference type="STRING" id="1048340.SAMN05444487_11611"/>
<dbReference type="OrthoDB" id="2290519at2"/>
<dbReference type="Proteomes" id="UP000198534">
    <property type="component" value="Unassembled WGS sequence"/>
</dbReference>
<dbReference type="PROSITE" id="PS50893">
    <property type="entry name" value="ABC_TRANSPORTER_2"/>
    <property type="match status" value="1"/>
</dbReference>
<comment type="similarity">
    <text evidence="1">Belongs to the ABC transporter superfamily.</text>
</comment>
<evidence type="ECO:0000256" key="4">
    <source>
        <dbReference type="ARBA" id="ARBA00022840"/>
    </source>
</evidence>
<evidence type="ECO:0000259" key="5">
    <source>
        <dbReference type="PROSITE" id="PS50893"/>
    </source>
</evidence>
<dbReference type="SUPFAM" id="SSF52540">
    <property type="entry name" value="P-loop containing nucleoside triphosphate hydrolases"/>
    <property type="match status" value="1"/>
</dbReference>
<dbReference type="InterPro" id="IPR017871">
    <property type="entry name" value="ABC_transporter-like_CS"/>
</dbReference>
<dbReference type="Gene3D" id="3.40.50.300">
    <property type="entry name" value="P-loop containing nucleotide triphosphate hydrolases"/>
    <property type="match status" value="1"/>
</dbReference>
<dbReference type="GO" id="GO:0005524">
    <property type="term" value="F:ATP binding"/>
    <property type="evidence" value="ECO:0007669"/>
    <property type="project" value="UniProtKB-KW"/>
</dbReference>
<dbReference type="PANTHER" id="PTHR43335">
    <property type="entry name" value="ABC TRANSPORTER, ATP-BINDING PROTEIN"/>
    <property type="match status" value="1"/>
</dbReference>
<dbReference type="AlphaFoldDB" id="A0A1H3B8P5"/>
<dbReference type="InterPro" id="IPR003439">
    <property type="entry name" value="ABC_transporter-like_ATP-bd"/>
</dbReference>
<dbReference type="EMBL" id="FNNQ01000016">
    <property type="protein sequence ID" value="SDX38322.1"/>
    <property type="molecule type" value="Genomic_DNA"/>
</dbReference>
<accession>A0A1H3B8P5</accession>
<dbReference type="GO" id="GO:0016887">
    <property type="term" value="F:ATP hydrolysis activity"/>
    <property type="evidence" value="ECO:0007669"/>
    <property type="project" value="InterPro"/>
</dbReference>
<organism evidence="6 7">
    <name type="scientific">Marininema mesophilum</name>
    <dbReference type="NCBI Taxonomy" id="1048340"/>
    <lineage>
        <taxon>Bacteria</taxon>
        <taxon>Bacillati</taxon>
        <taxon>Bacillota</taxon>
        <taxon>Bacilli</taxon>
        <taxon>Bacillales</taxon>
        <taxon>Thermoactinomycetaceae</taxon>
        <taxon>Marininema</taxon>
    </lineage>
</organism>
<evidence type="ECO:0000313" key="7">
    <source>
        <dbReference type="Proteomes" id="UP000198534"/>
    </source>
</evidence>
<name>A0A1H3B8P5_9BACL</name>
<gene>
    <name evidence="6" type="ORF">SAMN05444487_11611</name>
</gene>
<dbReference type="SMART" id="SM00382">
    <property type="entry name" value="AAA"/>
    <property type="match status" value="1"/>
</dbReference>
<sequence>MSVFAIETKGLTKLHSKNRGCRNITLQVQKGSVFGFLGPNGAGKSTFVRTLLSLIHPTEGEGYILGHSIREIAARNRVGYLPELFRYPDWLTGRQLLDLHGDLCNLSHRVKKKRIDKLIDRVGLAGRGDEKIKGYSKGMQQRIGLASALLSDPEVIFLDEPTSALDPIGRKEVRDLICELRDAGKTVFLNSHLLSEAETICSHIGIINHGKLIVQGKKQDLSSIHSQVLITLVGKEEAWWKSAPSWLTHCEKRQREGGRTTWVVTLNHLDNVPDLVSYLAEKGLAVYQVTPQAPMLEDIFMYWVNRKGDEKV</sequence>
<reference evidence="6 7" key="1">
    <citation type="submission" date="2016-10" db="EMBL/GenBank/DDBJ databases">
        <authorList>
            <person name="de Groot N.N."/>
        </authorList>
    </citation>
    <scope>NUCLEOTIDE SEQUENCE [LARGE SCALE GENOMIC DNA]</scope>
    <source>
        <strain evidence="6 7">DSM 45610</strain>
    </source>
</reference>
<dbReference type="InterPro" id="IPR003593">
    <property type="entry name" value="AAA+_ATPase"/>
</dbReference>
<evidence type="ECO:0000256" key="1">
    <source>
        <dbReference type="ARBA" id="ARBA00005417"/>
    </source>
</evidence>
<dbReference type="RefSeq" id="WP_091742164.1">
    <property type="nucleotide sequence ID" value="NZ_FNNQ01000016.1"/>
</dbReference>
<feature type="domain" description="ABC transporter" evidence="5">
    <location>
        <begin position="6"/>
        <end position="234"/>
    </location>
</feature>
<evidence type="ECO:0000256" key="3">
    <source>
        <dbReference type="ARBA" id="ARBA00022741"/>
    </source>
</evidence>
<protein>
    <submittedName>
        <fullName evidence="6">ABC-2 type transport system ATP-binding protein</fullName>
    </submittedName>
</protein>